<keyword evidence="1" id="KW-0472">Membrane</keyword>
<dbReference type="Pfam" id="PF04654">
    <property type="entry name" value="DUF599"/>
    <property type="match status" value="1"/>
</dbReference>
<organism evidence="2">
    <name type="scientific">Vannella robusta</name>
    <dbReference type="NCBI Taxonomy" id="1487602"/>
    <lineage>
        <taxon>Eukaryota</taxon>
        <taxon>Amoebozoa</taxon>
        <taxon>Discosea</taxon>
        <taxon>Flabellinia</taxon>
        <taxon>Vannellidae</taxon>
        <taxon>Vannella</taxon>
    </lineage>
</organism>
<feature type="transmembrane region" description="Helical" evidence="1">
    <location>
        <begin position="53"/>
        <end position="72"/>
    </location>
</feature>
<evidence type="ECO:0000256" key="1">
    <source>
        <dbReference type="SAM" id="Phobius"/>
    </source>
</evidence>
<dbReference type="EMBL" id="HBKP01020559">
    <property type="protein sequence ID" value="CAE2233851.1"/>
    <property type="molecule type" value="Transcribed_RNA"/>
</dbReference>
<evidence type="ECO:0000313" key="2">
    <source>
        <dbReference type="EMBL" id="CAE2233851.1"/>
    </source>
</evidence>
<accession>A0A7S4MP11</accession>
<keyword evidence="1" id="KW-0812">Transmembrane</keyword>
<feature type="transmembrane region" description="Helical" evidence="1">
    <location>
        <begin position="141"/>
        <end position="164"/>
    </location>
</feature>
<gene>
    <name evidence="2" type="ORF">VSP0166_LOCUS14503</name>
</gene>
<sequence>MTKEGKEILGVQSARNSLIASTLLASSALVIAFEMIKEFVALDEGGTIDSVQTGAAMLCIAFLLCSFFFFSMSIRAAHHVSFLVCSHTWHDCDESVLDIIGSKSRNQTLEDRVRIVVGTMKSHTLHFSAGMRCMYLAVPAGLWLLGPWWLLGSTVAIITFVAALDHKVL</sequence>
<protein>
    <submittedName>
        <fullName evidence="2">Uncharacterized protein</fullName>
    </submittedName>
</protein>
<dbReference type="InterPro" id="IPR006747">
    <property type="entry name" value="DUF599"/>
</dbReference>
<proteinExistence type="predicted"/>
<dbReference type="AlphaFoldDB" id="A0A7S4MP11"/>
<feature type="transmembrane region" description="Helical" evidence="1">
    <location>
        <begin position="16"/>
        <end position="33"/>
    </location>
</feature>
<keyword evidence="1" id="KW-1133">Transmembrane helix</keyword>
<name>A0A7S4MP11_9EUKA</name>
<reference evidence="2" key="1">
    <citation type="submission" date="2021-01" db="EMBL/GenBank/DDBJ databases">
        <authorList>
            <person name="Corre E."/>
            <person name="Pelletier E."/>
            <person name="Niang G."/>
            <person name="Scheremetjew M."/>
            <person name="Finn R."/>
            <person name="Kale V."/>
            <person name="Holt S."/>
            <person name="Cochrane G."/>
            <person name="Meng A."/>
            <person name="Brown T."/>
            <person name="Cohen L."/>
        </authorList>
    </citation>
    <scope>NUCLEOTIDE SEQUENCE</scope>
    <source>
        <strain evidence="2">DIVA3 518/3/11/1/6</strain>
    </source>
</reference>